<gene>
    <name evidence="1" type="ORF">CWI78_11920</name>
</gene>
<sequence length="258" mass="30195">MSQVTERGSSSEQNTVNVICIKWGKKYGADYVNTLHSMVSRHLSRPFRFVCFTDDFEGINDDIEVKAIPKIGFKDFDEQLPWTKGHGWLKLTCFANPLYDLEGPTLFLDLDIIIVGSLDEFFEPEGDFMVIKEWDKSDATGNTSVFRFNIGAHEDALEHLKNDPEAATADVRNEQEYITHFVDRQNKLKYWPEKWCRSFKRHCLRPFPLSFFQEPRIPEEAKVIIFHGKPHPDDALEGRSGKWYRKVLPTKWIAEYWR</sequence>
<comment type="caution">
    <text evidence="1">The sequence shown here is derived from an EMBL/GenBank/DDBJ whole genome shotgun (WGS) entry which is preliminary data.</text>
</comment>
<evidence type="ECO:0000313" key="2">
    <source>
        <dbReference type="Proteomes" id="UP000288058"/>
    </source>
</evidence>
<proteinExistence type="predicted"/>
<dbReference type="Proteomes" id="UP000288058">
    <property type="component" value="Unassembled WGS sequence"/>
</dbReference>
<dbReference type="AlphaFoldDB" id="A0A432YTF1"/>
<protein>
    <submittedName>
        <fullName evidence="1">Glycosyltransferase</fullName>
    </submittedName>
</protein>
<dbReference type="InterPro" id="IPR029044">
    <property type="entry name" value="Nucleotide-diphossugar_trans"/>
</dbReference>
<dbReference type="RefSeq" id="WP_126783020.1">
    <property type="nucleotide sequence ID" value="NZ_PIQC01000009.1"/>
</dbReference>
<reference evidence="2" key="1">
    <citation type="journal article" date="2018" name="Front. Microbiol.">
        <title>Genome-Based Analysis Reveals the Taxonomy and Diversity of the Family Idiomarinaceae.</title>
        <authorList>
            <person name="Liu Y."/>
            <person name="Lai Q."/>
            <person name="Shao Z."/>
        </authorList>
    </citation>
    <scope>NUCLEOTIDE SEQUENCE [LARGE SCALE GENOMIC DNA]</scope>
    <source>
        <strain evidence="2">R22</strain>
    </source>
</reference>
<accession>A0A432YTF1</accession>
<dbReference type="Gene3D" id="3.90.550.10">
    <property type="entry name" value="Spore Coat Polysaccharide Biosynthesis Protein SpsA, Chain A"/>
    <property type="match status" value="1"/>
</dbReference>
<evidence type="ECO:0000313" key="1">
    <source>
        <dbReference type="EMBL" id="RUO64872.1"/>
    </source>
</evidence>
<organism evidence="1 2">
    <name type="scientific">Idiomarina ramblicola</name>
    <dbReference type="NCBI Taxonomy" id="263724"/>
    <lineage>
        <taxon>Bacteria</taxon>
        <taxon>Pseudomonadati</taxon>
        <taxon>Pseudomonadota</taxon>
        <taxon>Gammaproteobacteria</taxon>
        <taxon>Alteromonadales</taxon>
        <taxon>Idiomarinaceae</taxon>
        <taxon>Idiomarina</taxon>
    </lineage>
</organism>
<name>A0A432YTF1_9GAMM</name>
<dbReference type="GO" id="GO:0016740">
    <property type="term" value="F:transferase activity"/>
    <property type="evidence" value="ECO:0007669"/>
    <property type="project" value="UniProtKB-KW"/>
</dbReference>
<dbReference type="EMBL" id="PIQC01000009">
    <property type="protein sequence ID" value="RUO64872.1"/>
    <property type="molecule type" value="Genomic_DNA"/>
</dbReference>
<dbReference type="OrthoDB" id="564871at2"/>
<dbReference type="SUPFAM" id="SSF53448">
    <property type="entry name" value="Nucleotide-diphospho-sugar transferases"/>
    <property type="match status" value="1"/>
</dbReference>
<keyword evidence="1" id="KW-0808">Transferase</keyword>
<keyword evidence="2" id="KW-1185">Reference proteome</keyword>